<dbReference type="InterPro" id="IPR004498">
    <property type="entry name" value="Ribosomal_PrmA_MeTrfase"/>
</dbReference>
<dbReference type="HAMAP" id="MF_00735">
    <property type="entry name" value="Methyltr_PrmA"/>
    <property type="match status" value="1"/>
</dbReference>
<keyword evidence="3 6" id="KW-0489">Methyltransferase</keyword>
<dbReference type="PIRSF" id="PIRSF000401">
    <property type="entry name" value="RPL11_MTase"/>
    <property type="match status" value="1"/>
</dbReference>
<dbReference type="GO" id="GO:0005840">
    <property type="term" value="C:ribosome"/>
    <property type="evidence" value="ECO:0007669"/>
    <property type="project" value="UniProtKB-KW"/>
</dbReference>
<evidence type="ECO:0000256" key="6">
    <source>
        <dbReference type="HAMAP-Rule" id="MF_00735"/>
    </source>
</evidence>
<dbReference type="AlphaFoldDB" id="A0A915YDG4"/>
<dbReference type="GO" id="GO:0005737">
    <property type="term" value="C:cytoplasm"/>
    <property type="evidence" value="ECO:0007669"/>
    <property type="project" value="UniProtKB-SubCell"/>
</dbReference>
<keyword evidence="5 6" id="KW-0949">S-adenosyl-L-methionine</keyword>
<dbReference type="PANTHER" id="PTHR43648">
    <property type="entry name" value="ELECTRON TRANSFER FLAVOPROTEIN BETA SUBUNIT LYSINE METHYLTRANSFERASE"/>
    <property type="match status" value="1"/>
</dbReference>
<keyword evidence="7" id="KW-0689">Ribosomal protein</keyword>
<dbReference type="Gene3D" id="3.40.50.150">
    <property type="entry name" value="Vaccinia Virus protein VP39"/>
    <property type="match status" value="1"/>
</dbReference>
<dbReference type="InterPro" id="IPR029063">
    <property type="entry name" value="SAM-dependent_MTases_sf"/>
</dbReference>
<comment type="subcellular location">
    <subcellularLocation>
        <location evidence="6">Cytoplasm</location>
    </subcellularLocation>
</comment>
<keyword evidence="2 6" id="KW-0963">Cytoplasm</keyword>
<dbReference type="PANTHER" id="PTHR43648:SF1">
    <property type="entry name" value="ELECTRON TRANSFER FLAVOPROTEIN BETA SUBUNIT LYSINE METHYLTRANSFERASE"/>
    <property type="match status" value="1"/>
</dbReference>
<feature type="binding site" evidence="6">
    <location>
        <position position="126"/>
    </location>
    <ligand>
        <name>S-adenosyl-L-methionine</name>
        <dbReference type="ChEBI" id="CHEBI:59789"/>
    </ligand>
</feature>
<evidence type="ECO:0000256" key="5">
    <source>
        <dbReference type="ARBA" id="ARBA00022691"/>
    </source>
</evidence>
<dbReference type="EMBL" id="AP026867">
    <property type="protein sequence ID" value="BDS11044.1"/>
    <property type="molecule type" value="Genomic_DNA"/>
</dbReference>
<evidence type="ECO:0000313" key="7">
    <source>
        <dbReference type="EMBL" id="BDS11044.1"/>
    </source>
</evidence>
<comment type="function">
    <text evidence="6">Methylates ribosomal protein L11.</text>
</comment>
<protein>
    <recommendedName>
        <fullName evidence="6">Ribosomal protein L11 methyltransferase</fullName>
        <shortName evidence="6">L11 Mtase</shortName>
        <ecNumber evidence="6">2.1.1.-</ecNumber>
    </recommendedName>
</protein>
<feature type="binding site" evidence="6">
    <location>
        <position position="147"/>
    </location>
    <ligand>
        <name>S-adenosyl-L-methionine</name>
        <dbReference type="ChEBI" id="CHEBI:59789"/>
    </ligand>
</feature>
<keyword evidence="4 6" id="KW-0808">Transferase</keyword>
<dbReference type="KEGG" id="aup:AsAng_0017550"/>
<evidence type="ECO:0000313" key="8">
    <source>
        <dbReference type="Proteomes" id="UP001060919"/>
    </source>
</evidence>
<comment type="similarity">
    <text evidence="1 6">Belongs to the methyltransferase superfamily. PrmA family.</text>
</comment>
<organism evidence="7 8">
    <name type="scientific">Aureispira anguillae</name>
    <dbReference type="NCBI Taxonomy" id="2864201"/>
    <lineage>
        <taxon>Bacteria</taxon>
        <taxon>Pseudomonadati</taxon>
        <taxon>Bacteroidota</taxon>
        <taxon>Saprospiria</taxon>
        <taxon>Saprospirales</taxon>
        <taxon>Saprospiraceae</taxon>
        <taxon>Aureispira</taxon>
    </lineage>
</organism>
<feature type="binding site" evidence="6">
    <location>
        <position position="212"/>
    </location>
    <ligand>
        <name>S-adenosyl-L-methionine</name>
        <dbReference type="ChEBI" id="CHEBI:59789"/>
    </ligand>
</feature>
<keyword evidence="7" id="KW-0687">Ribonucleoprotein</keyword>
<dbReference type="Proteomes" id="UP001060919">
    <property type="component" value="Chromosome"/>
</dbReference>
<dbReference type="CDD" id="cd02440">
    <property type="entry name" value="AdoMet_MTases"/>
    <property type="match status" value="1"/>
</dbReference>
<name>A0A915YDG4_9BACT</name>
<dbReference type="NCBIfam" id="NF001785">
    <property type="entry name" value="PRK00517.2-2"/>
    <property type="match status" value="1"/>
</dbReference>
<comment type="catalytic activity">
    <reaction evidence="6">
        <text>L-lysyl-[protein] + 3 S-adenosyl-L-methionine = N(6),N(6),N(6)-trimethyl-L-lysyl-[protein] + 3 S-adenosyl-L-homocysteine + 3 H(+)</text>
        <dbReference type="Rhea" id="RHEA:54192"/>
        <dbReference type="Rhea" id="RHEA-COMP:9752"/>
        <dbReference type="Rhea" id="RHEA-COMP:13826"/>
        <dbReference type="ChEBI" id="CHEBI:15378"/>
        <dbReference type="ChEBI" id="CHEBI:29969"/>
        <dbReference type="ChEBI" id="CHEBI:57856"/>
        <dbReference type="ChEBI" id="CHEBI:59789"/>
        <dbReference type="ChEBI" id="CHEBI:61961"/>
    </reaction>
</comment>
<sequence length="274" mass="30689">MNYLKLTLEAEDKTVNDILVAHLSDFEFNGFSEEEGILVAYINEEDYNQKLQETLGDLKAQYQLSIQQELVADQNWNAKWESDYEPVWVDDFCAVRATFHQPITTVKHEIVVTPKMSFGTGHHATTYMMMKQMEKLDFSAKTVFDYGCGTGVLAILAQKLGATTLDAIDIDKWAYENTLENVAINNCGDTIGVYCGEIDAAPAQKYDVVLANINRNVILGTMDRMAARLKDGGVLLTSGFLEEDIDLVVKAAAEHGLKLVDTMKREKWRCLVLG</sequence>
<dbReference type="GO" id="GO:0032259">
    <property type="term" value="P:methylation"/>
    <property type="evidence" value="ECO:0007669"/>
    <property type="project" value="UniProtKB-KW"/>
</dbReference>
<keyword evidence="8" id="KW-1185">Reference proteome</keyword>
<proteinExistence type="inferred from homology"/>
<feature type="binding site" evidence="6">
    <location>
        <position position="169"/>
    </location>
    <ligand>
        <name>S-adenosyl-L-methionine</name>
        <dbReference type="ChEBI" id="CHEBI:59789"/>
    </ligand>
</feature>
<dbReference type="Pfam" id="PF06325">
    <property type="entry name" value="PrmA"/>
    <property type="match status" value="1"/>
</dbReference>
<dbReference type="GO" id="GO:0008276">
    <property type="term" value="F:protein methyltransferase activity"/>
    <property type="evidence" value="ECO:0007669"/>
    <property type="project" value="UniProtKB-UniRule"/>
</dbReference>
<evidence type="ECO:0000256" key="1">
    <source>
        <dbReference type="ARBA" id="ARBA00009741"/>
    </source>
</evidence>
<dbReference type="SUPFAM" id="SSF53335">
    <property type="entry name" value="S-adenosyl-L-methionine-dependent methyltransferases"/>
    <property type="match status" value="1"/>
</dbReference>
<gene>
    <name evidence="6" type="primary">prmA</name>
    <name evidence="7" type="ORF">AsAng_0017550</name>
</gene>
<evidence type="ECO:0000256" key="2">
    <source>
        <dbReference type="ARBA" id="ARBA00022490"/>
    </source>
</evidence>
<dbReference type="InterPro" id="IPR050078">
    <property type="entry name" value="Ribosomal_L11_MeTrfase_PrmA"/>
</dbReference>
<evidence type="ECO:0000256" key="3">
    <source>
        <dbReference type="ARBA" id="ARBA00022603"/>
    </source>
</evidence>
<accession>A0A915YDG4</accession>
<dbReference type="RefSeq" id="WP_264792252.1">
    <property type="nucleotide sequence ID" value="NZ_AP026867.1"/>
</dbReference>
<reference evidence="7" key="1">
    <citation type="submission" date="2022-09" db="EMBL/GenBank/DDBJ databases">
        <title>Aureispira anguillicida sp. nov., isolated from Leptocephalus of Japanese eel Anguilla japonica.</title>
        <authorList>
            <person name="Yuasa K."/>
            <person name="Mekata T."/>
            <person name="Ikunari K."/>
        </authorList>
    </citation>
    <scope>NUCLEOTIDE SEQUENCE</scope>
    <source>
        <strain evidence="7">EL160426</strain>
    </source>
</reference>
<evidence type="ECO:0000256" key="4">
    <source>
        <dbReference type="ARBA" id="ARBA00022679"/>
    </source>
</evidence>
<dbReference type="EC" id="2.1.1.-" evidence="6"/>